<dbReference type="Gene3D" id="2.30.110.10">
    <property type="entry name" value="Electron Transport, Fmn-binding Protein, Chain A"/>
    <property type="match status" value="1"/>
</dbReference>
<name>A0ABW9FJZ2_9NOCA</name>
<dbReference type="SUPFAM" id="SSF50475">
    <property type="entry name" value="FMN-binding split barrel"/>
    <property type="match status" value="1"/>
</dbReference>
<keyword evidence="2" id="KW-1185">Reference proteome</keyword>
<dbReference type="RefSeq" id="WP_420166007.1">
    <property type="nucleotide sequence ID" value="NZ_JBDLNV010000007.1"/>
</dbReference>
<accession>A0ABW9FJZ2</accession>
<evidence type="ECO:0000313" key="1">
    <source>
        <dbReference type="EMBL" id="MFM1725522.1"/>
    </source>
</evidence>
<gene>
    <name evidence="1" type="ORF">ABEU20_004139</name>
</gene>
<sequence>MAGYRSSATIPDAAAALIDAPEFATLATVEPGGQPQLSVVWLERDGDDIDKLAQKYTGAERWEHDTPDTPRVIVRLTPAKVIWKG</sequence>
<organism evidence="1 2">
    <name type="scientific">Rhodococcus parequi</name>
    <dbReference type="NCBI Taxonomy" id="3137122"/>
    <lineage>
        <taxon>Bacteria</taxon>
        <taxon>Bacillati</taxon>
        <taxon>Actinomycetota</taxon>
        <taxon>Actinomycetes</taxon>
        <taxon>Mycobacteriales</taxon>
        <taxon>Nocardiaceae</taxon>
        <taxon>Rhodococcus</taxon>
    </lineage>
</organism>
<dbReference type="Proteomes" id="UP001629745">
    <property type="component" value="Unassembled WGS sequence"/>
</dbReference>
<comment type="caution">
    <text evidence="1">The sequence shown here is derived from an EMBL/GenBank/DDBJ whole genome shotgun (WGS) entry which is preliminary data.</text>
</comment>
<dbReference type="InterPro" id="IPR012349">
    <property type="entry name" value="Split_barrel_FMN-bd"/>
</dbReference>
<protein>
    <submittedName>
        <fullName evidence="1">Pyridoxamine 5'-phosphate oxidase family protein</fullName>
    </submittedName>
</protein>
<dbReference type="EMBL" id="JBDLNV010000007">
    <property type="protein sequence ID" value="MFM1725522.1"/>
    <property type="molecule type" value="Genomic_DNA"/>
</dbReference>
<evidence type="ECO:0000313" key="2">
    <source>
        <dbReference type="Proteomes" id="UP001629745"/>
    </source>
</evidence>
<reference evidence="1 2" key="1">
    <citation type="submission" date="2023-11" db="EMBL/GenBank/DDBJ databases">
        <authorList>
            <person name="Val-Calvo J."/>
            <person name="Scortti M."/>
            <person name="Vazquez-Boland J."/>
        </authorList>
    </citation>
    <scope>NUCLEOTIDE SEQUENCE [LARGE SCALE GENOMIC DNA]</scope>
    <source>
        <strain evidence="1 2">PAM 2766</strain>
    </source>
</reference>
<proteinExistence type="predicted"/>